<evidence type="ECO:0000256" key="1">
    <source>
        <dbReference type="SAM" id="Coils"/>
    </source>
</evidence>
<dbReference type="EnsemblProtists" id="EKX54300">
    <property type="protein sequence ID" value="EKX54300"/>
    <property type="gene ID" value="GUITHDRAFT_99777"/>
</dbReference>
<protein>
    <recommendedName>
        <fullName evidence="3">SAM domain-containing protein</fullName>
    </recommendedName>
</protein>
<evidence type="ECO:0000313" key="5">
    <source>
        <dbReference type="EnsemblProtists" id="EKX54300"/>
    </source>
</evidence>
<feature type="compositionally biased region" description="Basic and acidic residues" evidence="2">
    <location>
        <begin position="135"/>
        <end position="151"/>
    </location>
</feature>
<dbReference type="KEGG" id="gtt:GUITHDRAFT_99777"/>
<proteinExistence type="predicted"/>
<feature type="compositionally biased region" description="Basic and acidic residues" evidence="2">
    <location>
        <begin position="202"/>
        <end position="220"/>
    </location>
</feature>
<feature type="region of interest" description="Disordered" evidence="2">
    <location>
        <begin position="202"/>
        <end position="236"/>
    </location>
</feature>
<feature type="domain" description="SAM" evidence="3">
    <location>
        <begin position="13"/>
        <end position="77"/>
    </location>
</feature>
<evidence type="ECO:0000313" key="6">
    <source>
        <dbReference type="Proteomes" id="UP000011087"/>
    </source>
</evidence>
<evidence type="ECO:0000313" key="4">
    <source>
        <dbReference type="EMBL" id="EKX54300.1"/>
    </source>
</evidence>
<dbReference type="AlphaFoldDB" id="L1K1J7"/>
<dbReference type="EMBL" id="JH992967">
    <property type="protein sequence ID" value="EKX54300.1"/>
    <property type="molecule type" value="Genomic_DNA"/>
</dbReference>
<name>L1K1J7_GUITC</name>
<organism evidence="4">
    <name type="scientific">Guillardia theta (strain CCMP2712)</name>
    <name type="common">Cryptophyte</name>
    <dbReference type="NCBI Taxonomy" id="905079"/>
    <lineage>
        <taxon>Eukaryota</taxon>
        <taxon>Cryptophyceae</taxon>
        <taxon>Pyrenomonadales</taxon>
        <taxon>Geminigeraceae</taxon>
        <taxon>Guillardia</taxon>
    </lineage>
</organism>
<reference evidence="6" key="2">
    <citation type="submission" date="2012-11" db="EMBL/GenBank/DDBJ databases">
        <authorList>
            <person name="Kuo A."/>
            <person name="Curtis B.A."/>
            <person name="Tanifuji G."/>
            <person name="Burki F."/>
            <person name="Gruber A."/>
            <person name="Irimia M."/>
            <person name="Maruyama S."/>
            <person name="Arias M.C."/>
            <person name="Ball S.G."/>
            <person name="Gile G.H."/>
            <person name="Hirakawa Y."/>
            <person name="Hopkins J.F."/>
            <person name="Rensing S.A."/>
            <person name="Schmutz J."/>
            <person name="Symeonidi A."/>
            <person name="Elias M."/>
            <person name="Eveleigh R.J."/>
            <person name="Herman E.K."/>
            <person name="Klute M.J."/>
            <person name="Nakayama T."/>
            <person name="Obornik M."/>
            <person name="Reyes-Prieto A."/>
            <person name="Armbrust E.V."/>
            <person name="Aves S.J."/>
            <person name="Beiko R.G."/>
            <person name="Coutinho P."/>
            <person name="Dacks J.B."/>
            <person name="Durnford D.G."/>
            <person name="Fast N.M."/>
            <person name="Green B.R."/>
            <person name="Grisdale C."/>
            <person name="Hempe F."/>
            <person name="Henrissat B."/>
            <person name="Hoppner M.P."/>
            <person name="Ishida K.-I."/>
            <person name="Kim E."/>
            <person name="Koreny L."/>
            <person name="Kroth P.G."/>
            <person name="Liu Y."/>
            <person name="Malik S.-B."/>
            <person name="Maier U.G."/>
            <person name="McRose D."/>
            <person name="Mock T."/>
            <person name="Neilson J.A."/>
            <person name="Onodera N.T."/>
            <person name="Poole A.M."/>
            <person name="Pritham E.J."/>
            <person name="Richards T.A."/>
            <person name="Rocap G."/>
            <person name="Roy S.W."/>
            <person name="Sarai C."/>
            <person name="Schaack S."/>
            <person name="Shirato S."/>
            <person name="Slamovits C.H."/>
            <person name="Spencer D.F."/>
            <person name="Suzuki S."/>
            <person name="Worden A.Z."/>
            <person name="Zauner S."/>
            <person name="Barry K."/>
            <person name="Bell C."/>
            <person name="Bharti A.K."/>
            <person name="Crow J.A."/>
            <person name="Grimwood J."/>
            <person name="Kramer R."/>
            <person name="Lindquist E."/>
            <person name="Lucas S."/>
            <person name="Salamov A."/>
            <person name="McFadden G.I."/>
            <person name="Lane C.E."/>
            <person name="Keeling P.J."/>
            <person name="Gray M.W."/>
            <person name="Grigoriev I.V."/>
            <person name="Archibald J.M."/>
        </authorList>
    </citation>
    <scope>NUCLEOTIDE SEQUENCE</scope>
    <source>
        <strain evidence="6">CCMP2712</strain>
    </source>
</reference>
<dbReference type="RefSeq" id="XP_005841280.1">
    <property type="nucleotide sequence ID" value="XM_005841223.1"/>
</dbReference>
<dbReference type="Gene3D" id="1.25.40.10">
    <property type="entry name" value="Tetratricopeptide repeat domain"/>
    <property type="match status" value="1"/>
</dbReference>
<dbReference type="Proteomes" id="UP000011087">
    <property type="component" value="Unassembled WGS sequence"/>
</dbReference>
<dbReference type="STRING" id="905079.L1K1J7"/>
<dbReference type="InterPro" id="IPR011990">
    <property type="entry name" value="TPR-like_helical_dom_sf"/>
</dbReference>
<dbReference type="SUPFAM" id="SSF47769">
    <property type="entry name" value="SAM/Pointed domain"/>
    <property type="match status" value="1"/>
</dbReference>
<keyword evidence="6" id="KW-1185">Reference proteome</keyword>
<dbReference type="PROSITE" id="PS50105">
    <property type="entry name" value="SAM_DOMAIN"/>
    <property type="match status" value="1"/>
</dbReference>
<dbReference type="InterPro" id="IPR013761">
    <property type="entry name" value="SAM/pointed_sf"/>
</dbReference>
<reference evidence="4 6" key="1">
    <citation type="journal article" date="2012" name="Nature">
        <title>Algal genomes reveal evolutionary mosaicism and the fate of nucleomorphs.</title>
        <authorList>
            <consortium name="DOE Joint Genome Institute"/>
            <person name="Curtis B.A."/>
            <person name="Tanifuji G."/>
            <person name="Burki F."/>
            <person name="Gruber A."/>
            <person name="Irimia M."/>
            <person name="Maruyama S."/>
            <person name="Arias M.C."/>
            <person name="Ball S.G."/>
            <person name="Gile G.H."/>
            <person name="Hirakawa Y."/>
            <person name="Hopkins J.F."/>
            <person name="Kuo A."/>
            <person name="Rensing S.A."/>
            <person name="Schmutz J."/>
            <person name="Symeonidi A."/>
            <person name="Elias M."/>
            <person name="Eveleigh R.J."/>
            <person name="Herman E.K."/>
            <person name="Klute M.J."/>
            <person name="Nakayama T."/>
            <person name="Obornik M."/>
            <person name="Reyes-Prieto A."/>
            <person name="Armbrust E.V."/>
            <person name="Aves S.J."/>
            <person name="Beiko R.G."/>
            <person name="Coutinho P."/>
            <person name="Dacks J.B."/>
            <person name="Durnford D.G."/>
            <person name="Fast N.M."/>
            <person name="Green B.R."/>
            <person name="Grisdale C.J."/>
            <person name="Hempel F."/>
            <person name="Henrissat B."/>
            <person name="Hoppner M.P."/>
            <person name="Ishida K."/>
            <person name="Kim E."/>
            <person name="Koreny L."/>
            <person name="Kroth P.G."/>
            <person name="Liu Y."/>
            <person name="Malik S.B."/>
            <person name="Maier U.G."/>
            <person name="McRose D."/>
            <person name="Mock T."/>
            <person name="Neilson J.A."/>
            <person name="Onodera N.T."/>
            <person name="Poole A.M."/>
            <person name="Pritham E.J."/>
            <person name="Richards T.A."/>
            <person name="Rocap G."/>
            <person name="Roy S.W."/>
            <person name="Sarai C."/>
            <person name="Schaack S."/>
            <person name="Shirato S."/>
            <person name="Slamovits C.H."/>
            <person name="Spencer D.F."/>
            <person name="Suzuki S."/>
            <person name="Worden A.Z."/>
            <person name="Zauner S."/>
            <person name="Barry K."/>
            <person name="Bell C."/>
            <person name="Bharti A.K."/>
            <person name="Crow J.A."/>
            <person name="Grimwood J."/>
            <person name="Kramer R."/>
            <person name="Lindquist E."/>
            <person name="Lucas S."/>
            <person name="Salamov A."/>
            <person name="McFadden G.I."/>
            <person name="Lane C.E."/>
            <person name="Keeling P.J."/>
            <person name="Gray M.W."/>
            <person name="Grigoriev I.V."/>
            <person name="Archibald J.M."/>
        </authorList>
    </citation>
    <scope>NUCLEOTIDE SEQUENCE</scope>
    <source>
        <strain evidence="4 6">CCMP2712</strain>
    </source>
</reference>
<keyword evidence="1" id="KW-0175">Coiled coil</keyword>
<dbReference type="GeneID" id="17311355"/>
<dbReference type="SUPFAM" id="SSF48452">
    <property type="entry name" value="TPR-like"/>
    <property type="match status" value="1"/>
</dbReference>
<dbReference type="Gene3D" id="1.10.150.50">
    <property type="entry name" value="Transcription Factor, Ets-1"/>
    <property type="match status" value="1"/>
</dbReference>
<reference evidence="5" key="3">
    <citation type="submission" date="2015-06" db="UniProtKB">
        <authorList>
            <consortium name="EnsemblProtists"/>
        </authorList>
    </citation>
    <scope>IDENTIFICATION</scope>
</reference>
<dbReference type="HOGENOM" id="CLU_454528_0_0_1"/>
<evidence type="ECO:0000256" key="2">
    <source>
        <dbReference type="SAM" id="MobiDB-lite"/>
    </source>
</evidence>
<dbReference type="OrthoDB" id="445896at2759"/>
<feature type="region of interest" description="Disordered" evidence="2">
    <location>
        <begin position="135"/>
        <end position="164"/>
    </location>
</feature>
<dbReference type="SMART" id="SM00454">
    <property type="entry name" value="SAM"/>
    <property type="match status" value="1"/>
</dbReference>
<dbReference type="PaxDb" id="55529-EKX54300"/>
<sequence>MELLRQFPKPQAWKKEEVEAWLESLGLSLYLPAFEAAGVEGADLILLDAEQLKRRLGVTSLGHRTKMLKSIAILRAKAGSSMRREVQEDLIDPFQRARMTMDKIYPAKLRIEKKAAQDEKIVDARAKFWTPEDRKMRGAEDLKTKTLESKRTRPPSASKQLSEERLKAIDTKGIPTVQLAMGHGRQVAALALRGQHRDAHLQLHPDANRSKFQRKQEKPASRSPPLDVSYEDEEESEYLQPPSVRLEIIQERIKKLNEEGNFEELIKAWVEYSACVRMQHSDSHPLLVRSHFHLATTYLRLKMIVQALFHFKAADNINQLNPQTDESLAFRCRILEGMGICETRLGNYQSAHSLLGTAKKICMRRIGKTGDSMATEEEEEDEVPDDPDGTVASLYVAMSDLYSAQKLFDDAMNYLVKAWELKEARSSSHKDPQIGKLYTAMGTIKRQQLKQMTEQFHVVDAELESSLRNRAEIERKAEGIELAGLEQDMFGLDKDIANLSRQHSELQHNMRVCKAEIIEHMNEARKIVQETKGAEHPETEKITELVGKLCSKFLEEEKDAIMRLKPVNKRNSADEEVKEWFANHGVEALDVSNASLPLVPN</sequence>
<dbReference type="InterPro" id="IPR001660">
    <property type="entry name" value="SAM"/>
</dbReference>
<evidence type="ECO:0000259" key="3">
    <source>
        <dbReference type="PROSITE" id="PS50105"/>
    </source>
</evidence>
<feature type="coiled-coil region" evidence="1">
    <location>
        <begin position="482"/>
        <end position="516"/>
    </location>
</feature>
<accession>L1K1J7</accession>
<gene>
    <name evidence="4" type="ORF">GUITHDRAFT_99777</name>
</gene>
<dbReference type="Pfam" id="PF07647">
    <property type="entry name" value="SAM_2"/>
    <property type="match status" value="1"/>
</dbReference>